<name>A0ABQ9MXN0_HEVBR</name>
<organism evidence="2 3">
    <name type="scientific">Hevea brasiliensis</name>
    <name type="common">Para rubber tree</name>
    <name type="synonym">Siphonia brasiliensis</name>
    <dbReference type="NCBI Taxonomy" id="3981"/>
    <lineage>
        <taxon>Eukaryota</taxon>
        <taxon>Viridiplantae</taxon>
        <taxon>Streptophyta</taxon>
        <taxon>Embryophyta</taxon>
        <taxon>Tracheophyta</taxon>
        <taxon>Spermatophyta</taxon>
        <taxon>Magnoliopsida</taxon>
        <taxon>eudicotyledons</taxon>
        <taxon>Gunneridae</taxon>
        <taxon>Pentapetalae</taxon>
        <taxon>rosids</taxon>
        <taxon>fabids</taxon>
        <taxon>Malpighiales</taxon>
        <taxon>Euphorbiaceae</taxon>
        <taxon>Crotonoideae</taxon>
        <taxon>Micrandreae</taxon>
        <taxon>Hevea</taxon>
    </lineage>
</organism>
<keyword evidence="3" id="KW-1185">Reference proteome</keyword>
<comment type="caution">
    <text evidence="2">The sequence shown here is derived from an EMBL/GenBank/DDBJ whole genome shotgun (WGS) entry which is preliminary data.</text>
</comment>
<evidence type="ECO:0000313" key="2">
    <source>
        <dbReference type="EMBL" id="KAJ9183758.1"/>
    </source>
</evidence>
<sequence length="165" mass="18704">MVPKDPELVYHYSKQGIPTVKSVYFLLKKESRMDILSASSSLHRNIPFAVWKSIWSLEAPSKIKSFLWRASTNFLATKENLFKRKCAVLFVISIGFSHAVIESDSTQLIQFISSPLAPIPWKSEAIIHDIRCSLVSYPNISVMYVPRIANSCANWLACSVRKGRL</sequence>
<protein>
    <recommendedName>
        <fullName evidence="1">Reverse transcriptase zinc-binding domain-containing protein</fullName>
    </recommendedName>
</protein>
<dbReference type="CDD" id="cd06222">
    <property type="entry name" value="RNase_H_like"/>
    <property type="match status" value="1"/>
</dbReference>
<proteinExistence type="predicted"/>
<gene>
    <name evidence="2" type="ORF">P3X46_007570</name>
</gene>
<dbReference type="Pfam" id="PF13966">
    <property type="entry name" value="zf-RVT"/>
    <property type="match status" value="1"/>
</dbReference>
<reference evidence="2" key="1">
    <citation type="journal article" date="2023" name="Plant Biotechnol. J.">
        <title>Chromosome-level wild Hevea brasiliensis genome provides new tools for genomic-assisted breeding and valuable loci to elevate rubber yield.</title>
        <authorList>
            <person name="Cheng H."/>
            <person name="Song X."/>
            <person name="Hu Y."/>
            <person name="Wu T."/>
            <person name="Yang Q."/>
            <person name="An Z."/>
            <person name="Feng S."/>
            <person name="Deng Z."/>
            <person name="Wu W."/>
            <person name="Zeng X."/>
            <person name="Tu M."/>
            <person name="Wang X."/>
            <person name="Huang H."/>
        </authorList>
    </citation>
    <scope>NUCLEOTIDE SEQUENCE</scope>
    <source>
        <strain evidence="2">MT/VB/25A 57/8</strain>
    </source>
</reference>
<dbReference type="Proteomes" id="UP001174677">
    <property type="component" value="Chromosome 4"/>
</dbReference>
<evidence type="ECO:0000313" key="3">
    <source>
        <dbReference type="Proteomes" id="UP001174677"/>
    </source>
</evidence>
<dbReference type="EMBL" id="JARPOI010000004">
    <property type="protein sequence ID" value="KAJ9183758.1"/>
    <property type="molecule type" value="Genomic_DNA"/>
</dbReference>
<dbReference type="InterPro" id="IPR044730">
    <property type="entry name" value="RNase_H-like_dom_plant"/>
</dbReference>
<feature type="domain" description="Reverse transcriptase zinc-binding" evidence="1">
    <location>
        <begin position="41"/>
        <end position="87"/>
    </location>
</feature>
<dbReference type="InterPro" id="IPR026960">
    <property type="entry name" value="RVT-Znf"/>
</dbReference>
<accession>A0ABQ9MXN0</accession>
<evidence type="ECO:0000259" key="1">
    <source>
        <dbReference type="Pfam" id="PF13966"/>
    </source>
</evidence>